<keyword evidence="11 17" id="KW-0520">NAD</keyword>
<feature type="domain" description="FAD/NAD(P)-binding" evidence="21">
    <location>
        <begin position="8"/>
        <end position="328"/>
    </location>
</feature>
<dbReference type="Proteomes" id="UP000032735">
    <property type="component" value="Chromosome"/>
</dbReference>
<dbReference type="Pfam" id="PF02852">
    <property type="entry name" value="Pyr_redox_dim"/>
    <property type="match status" value="1"/>
</dbReference>
<dbReference type="AlphaFoldDB" id="A0A068QZZ5"/>
<evidence type="ECO:0000256" key="13">
    <source>
        <dbReference type="ARBA" id="ARBA00023284"/>
    </source>
</evidence>
<dbReference type="InterPro" id="IPR006258">
    <property type="entry name" value="Lipoamide_DH"/>
</dbReference>
<dbReference type="InterPro" id="IPR016156">
    <property type="entry name" value="FAD/NAD-linked_Rdtase_dimer_sf"/>
</dbReference>
<protein>
    <recommendedName>
        <fullName evidence="5 19">Dihydrolipoyl dehydrogenase</fullName>
        <ecNumber evidence="4 19">1.8.1.4</ecNumber>
    </recommendedName>
</protein>
<evidence type="ECO:0000256" key="6">
    <source>
        <dbReference type="ARBA" id="ARBA00022490"/>
    </source>
</evidence>
<evidence type="ECO:0000256" key="5">
    <source>
        <dbReference type="ARBA" id="ARBA00016961"/>
    </source>
</evidence>
<feature type="binding site" evidence="17">
    <location>
        <position position="313"/>
    </location>
    <ligand>
        <name>FAD</name>
        <dbReference type="ChEBI" id="CHEBI:57692"/>
    </ligand>
</feature>
<feature type="domain" description="Pyridine nucleotide-disulphide oxidoreductase dimerisation" evidence="20">
    <location>
        <begin position="347"/>
        <end position="455"/>
    </location>
</feature>
<dbReference type="GO" id="GO:0050660">
    <property type="term" value="F:flavin adenine dinucleotide binding"/>
    <property type="evidence" value="ECO:0007669"/>
    <property type="project" value="InterPro"/>
</dbReference>
<dbReference type="InterPro" id="IPR004099">
    <property type="entry name" value="Pyr_nucl-diS_OxRdtase_dimer"/>
</dbReference>
<evidence type="ECO:0000259" key="20">
    <source>
        <dbReference type="Pfam" id="PF02852"/>
    </source>
</evidence>
<feature type="disulfide bond" description="Redox-active" evidence="18">
    <location>
        <begin position="45"/>
        <end position="50"/>
    </location>
</feature>
<dbReference type="SUPFAM" id="SSF55424">
    <property type="entry name" value="FAD/NAD-linked reductases, dimerisation (C-terminal) domain"/>
    <property type="match status" value="1"/>
</dbReference>
<dbReference type="PANTHER" id="PTHR22912">
    <property type="entry name" value="DISULFIDE OXIDOREDUCTASE"/>
    <property type="match status" value="1"/>
</dbReference>
<feature type="binding site" evidence="17">
    <location>
        <begin position="182"/>
        <end position="189"/>
    </location>
    <ligand>
        <name>NAD(+)</name>
        <dbReference type="ChEBI" id="CHEBI:57540"/>
    </ligand>
</feature>
<keyword evidence="6" id="KW-0963">Cytoplasm</keyword>
<dbReference type="InterPro" id="IPR012999">
    <property type="entry name" value="Pyr_OxRdtase_I_AS"/>
</dbReference>
<comment type="catalytic activity">
    <reaction evidence="14 19">
        <text>N(6)-[(R)-dihydrolipoyl]-L-lysyl-[protein] + NAD(+) = N(6)-[(R)-lipoyl]-L-lysyl-[protein] + NADH + H(+)</text>
        <dbReference type="Rhea" id="RHEA:15045"/>
        <dbReference type="Rhea" id="RHEA-COMP:10474"/>
        <dbReference type="Rhea" id="RHEA-COMP:10475"/>
        <dbReference type="ChEBI" id="CHEBI:15378"/>
        <dbReference type="ChEBI" id="CHEBI:57540"/>
        <dbReference type="ChEBI" id="CHEBI:57945"/>
        <dbReference type="ChEBI" id="CHEBI:83099"/>
        <dbReference type="ChEBI" id="CHEBI:83100"/>
        <dbReference type="EC" id="1.8.1.4"/>
    </reaction>
</comment>
<evidence type="ECO:0000313" key="22">
    <source>
        <dbReference type="EMBL" id="CDG20359.1"/>
    </source>
</evidence>
<dbReference type="Pfam" id="PF07992">
    <property type="entry name" value="Pyr_redox_2"/>
    <property type="match status" value="1"/>
</dbReference>
<keyword evidence="7 19" id="KW-0285">Flavoprotein</keyword>
<evidence type="ECO:0000259" key="21">
    <source>
        <dbReference type="Pfam" id="PF07992"/>
    </source>
</evidence>
<proteinExistence type="inferred from homology"/>
<keyword evidence="23" id="KW-1185">Reference proteome</keyword>
<keyword evidence="10 19" id="KW-0560">Oxidoreductase</keyword>
<evidence type="ECO:0000256" key="10">
    <source>
        <dbReference type="ARBA" id="ARBA00023002"/>
    </source>
</evidence>
<evidence type="ECO:0000256" key="17">
    <source>
        <dbReference type="PIRSR" id="PIRSR000350-3"/>
    </source>
</evidence>
<dbReference type="PROSITE" id="PS00076">
    <property type="entry name" value="PYRIDINE_REDOX_1"/>
    <property type="match status" value="1"/>
</dbReference>
<feature type="binding site" evidence="17">
    <location>
        <begin position="319"/>
        <end position="322"/>
    </location>
    <ligand>
        <name>FAD</name>
        <dbReference type="ChEBI" id="CHEBI:57692"/>
    </ligand>
</feature>
<dbReference type="GO" id="GO:0006103">
    <property type="term" value="P:2-oxoglutarate metabolic process"/>
    <property type="evidence" value="ECO:0007669"/>
    <property type="project" value="TreeGrafter"/>
</dbReference>
<evidence type="ECO:0000313" key="23">
    <source>
        <dbReference type="Proteomes" id="UP000032735"/>
    </source>
</evidence>
<dbReference type="PANTHER" id="PTHR22912:SF160">
    <property type="entry name" value="DIHYDROLIPOYL DEHYDROGENASE"/>
    <property type="match status" value="1"/>
</dbReference>
<keyword evidence="12" id="KW-1015">Disulfide bond</keyword>
<feature type="binding site" evidence="17">
    <location>
        <position position="272"/>
    </location>
    <ligand>
        <name>NAD(+)</name>
        <dbReference type="ChEBI" id="CHEBI:57540"/>
    </ligand>
</feature>
<evidence type="ECO:0000256" key="11">
    <source>
        <dbReference type="ARBA" id="ARBA00023027"/>
    </source>
</evidence>
<comment type="miscellaneous">
    <text evidence="19">The active site is a redox-active disulfide bond.</text>
</comment>
<dbReference type="FunFam" id="3.50.50.60:FF:000014">
    <property type="entry name" value="Dihydrolipoyl dehydrogenase"/>
    <property type="match status" value="1"/>
</dbReference>
<organism evidence="22 23">
    <name type="scientific">Xenorhabdus poinarii G6</name>
    <dbReference type="NCBI Taxonomy" id="1354304"/>
    <lineage>
        <taxon>Bacteria</taxon>
        <taxon>Pseudomonadati</taxon>
        <taxon>Pseudomonadota</taxon>
        <taxon>Gammaproteobacteria</taxon>
        <taxon>Enterobacterales</taxon>
        <taxon>Morganellaceae</taxon>
        <taxon>Xenorhabdus</taxon>
    </lineage>
</organism>
<name>A0A068QZZ5_9GAMM</name>
<accession>A0A068QZZ5</accession>
<comment type="subcellular location">
    <subcellularLocation>
        <location evidence="1">Cytoplasm</location>
    </subcellularLocation>
</comment>
<dbReference type="KEGG" id="xpo:XPG1_0704"/>
<dbReference type="GO" id="GO:0005737">
    <property type="term" value="C:cytoplasm"/>
    <property type="evidence" value="ECO:0007669"/>
    <property type="project" value="UniProtKB-SubCell"/>
</dbReference>
<dbReference type="PIRSF" id="PIRSF000350">
    <property type="entry name" value="Mercury_reductase_MerA"/>
    <property type="match status" value="1"/>
</dbReference>
<evidence type="ECO:0000256" key="7">
    <source>
        <dbReference type="ARBA" id="ARBA00022630"/>
    </source>
</evidence>
<comment type="cofactor">
    <cofactor evidence="17 19">
        <name>FAD</name>
        <dbReference type="ChEBI" id="CHEBI:57692"/>
    </cofactor>
    <text evidence="17 19">Binds 1 FAD per subunit.</text>
</comment>
<dbReference type="GO" id="GO:0006979">
    <property type="term" value="P:response to oxidative stress"/>
    <property type="evidence" value="ECO:0007669"/>
    <property type="project" value="UniProtKB-ARBA"/>
</dbReference>
<evidence type="ECO:0000256" key="15">
    <source>
        <dbReference type="ARBA" id="ARBA00054324"/>
    </source>
</evidence>
<dbReference type="PRINTS" id="PR00368">
    <property type="entry name" value="FADPNR"/>
</dbReference>
<dbReference type="PRINTS" id="PR00411">
    <property type="entry name" value="PNDRDTASEI"/>
</dbReference>
<keyword evidence="13 19" id="KW-0676">Redox-active center</keyword>
<sequence>MSTEIKAQVVVLGAGPAGYSAAFRCADLGLDTVLVERYSTLGGVCLNVGCIPSKALLHVAKVIEEAKALAQHGIVFGEPQTDIDKIRLWKEKVISQLTGGLGGMAKGRKVNVVNGFGKFTGANTLVVEGESGTTTINFDNAIIAAGSRPIQLPFIPHDDPRVWDSTDALELKTVPGRLLVMGGGIIGLEMGTVYHALGSQIDVVEMFDQVIPAADKDIVKVFTKRVSKKFNLMLETKVTAVEAKEDGIYVTMEGKKAPAEPQRYDAVLVAIGRVPNGKLLDAGQAGVEVDERGFIHVDKQMRTNVPHIFAIGDIVGQPMLAHKGVHEGHVAAEVISGKKHYFDPKVIPSIAYTEPEVAWVGLTEKEAKEKGISYETATFPWAASGRAIASDCSDGMTKLIFDKETNRIIGGAIVGTNGGELLGEIGLAIEMGCDAEDLALTVHAHPTLYESIGMAAEMYEGSITDLPNPKAKKKK</sequence>
<feature type="binding site" evidence="17">
    <location>
        <position position="205"/>
    </location>
    <ligand>
        <name>NAD(+)</name>
        <dbReference type="ChEBI" id="CHEBI:57540"/>
    </ligand>
</feature>
<dbReference type="GO" id="GO:0004148">
    <property type="term" value="F:dihydrolipoyl dehydrogenase (NADH) activity"/>
    <property type="evidence" value="ECO:0007669"/>
    <property type="project" value="UniProtKB-EC"/>
</dbReference>
<dbReference type="SUPFAM" id="SSF51905">
    <property type="entry name" value="FAD/NAD(P)-binding domain"/>
    <property type="match status" value="1"/>
</dbReference>
<evidence type="ECO:0000256" key="19">
    <source>
        <dbReference type="RuleBase" id="RU003692"/>
    </source>
</evidence>
<evidence type="ECO:0000256" key="14">
    <source>
        <dbReference type="ARBA" id="ARBA00049187"/>
    </source>
</evidence>
<evidence type="ECO:0000256" key="8">
    <source>
        <dbReference type="ARBA" id="ARBA00022827"/>
    </source>
</evidence>
<dbReference type="InterPro" id="IPR036188">
    <property type="entry name" value="FAD/NAD-bd_sf"/>
</dbReference>
<dbReference type="NCBIfam" id="TIGR01350">
    <property type="entry name" value="lipoamide_DH"/>
    <property type="match status" value="1"/>
</dbReference>
<dbReference type="STRING" id="1354304.XPG1_0704"/>
<evidence type="ECO:0000256" key="3">
    <source>
        <dbReference type="ARBA" id="ARBA00011738"/>
    </source>
</evidence>
<dbReference type="InterPro" id="IPR050151">
    <property type="entry name" value="Class-I_Pyr_Nuc-Dis_Oxidored"/>
</dbReference>
<dbReference type="InterPro" id="IPR023753">
    <property type="entry name" value="FAD/NAD-binding_dom"/>
</dbReference>
<comment type="subunit">
    <text evidence="3">Homodimer.</text>
</comment>
<evidence type="ECO:0000256" key="18">
    <source>
        <dbReference type="PIRSR" id="PIRSR000350-4"/>
    </source>
</evidence>
<evidence type="ECO:0000256" key="9">
    <source>
        <dbReference type="ARBA" id="ARBA00022990"/>
    </source>
</evidence>
<dbReference type="FunFam" id="3.50.50.60:FF:000001">
    <property type="entry name" value="Dihydrolipoyl dehydrogenase, mitochondrial"/>
    <property type="match status" value="1"/>
</dbReference>
<dbReference type="HOGENOM" id="CLU_016755_0_1_6"/>
<comment type="function">
    <text evidence="15">Lipoamide dehydrogenase is a component of the glycine cleavage system as well as of the alpha-ketoacid dehydrogenase complexes.</text>
</comment>
<dbReference type="RefSeq" id="WP_162197115.1">
    <property type="nucleotide sequence ID" value="NZ_FO704551.1"/>
</dbReference>
<dbReference type="Gene3D" id="3.50.50.60">
    <property type="entry name" value="FAD/NAD(P)-binding domain"/>
    <property type="match status" value="2"/>
</dbReference>
<evidence type="ECO:0000256" key="1">
    <source>
        <dbReference type="ARBA" id="ARBA00004496"/>
    </source>
</evidence>
<keyword evidence="9" id="KW-0007">Acetylation</keyword>
<keyword evidence="8 17" id="KW-0274">FAD</keyword>
<keyword evidence="17" id="KW-0547">Nucleotide-binding</keyword>
<evidence type="ECO:0000256" key="12">
    <source>
        <dbReference type="ARBA" id="ARBA00023157"/>
    </source>
</evidence>
<evidence type="ECO:0000256" key="4">
    <source>
        <dbReference type="ARBA" id="ARBA00012608"/>
    </source>
</evidence>
<evidence type="ECO:0000256" key="2">
    <source>
        <dbReference type="ARBA" id="ARBA00007532"/>
    </source>
</evidence>
<feature type="active site" description="Proton acceptor" evidence="16">
    <location>
        <position position="445"/>
    </location>
</feature>
<gene>
    <name evidence="22" type="primary">lpdA</name>
    <name evidence="22" type="ORF">XPG1_0704</name>
</gene>
<feature type="binding site" evidence="17">
    <location>
        <position position="117"/>
    </location>
    <ligand>
        <name>FAD</name>
        <dbReference type="ChEBI" id="CHEBI:57692"/>
    </ligand>
</feature>
<dbReference type="Gene3D" id="3.30.390.30">
    <property type="match status" value="1"/>
</dbReference>
<dbReference type="EC" id="1.8.1.4" evidence="4 19"/>
<dbReference type="InterPro" id="IPR001100">
    <property type="entry name" value="Pyr_nuc-diS_OxRdtase"/>
</dbReference>
<reference evidence="22 23" key="1">
    <citation type="submission" date="2013-07" db="EMBL/GenBank/DDBJ databases">
        <authorList>
            <person name="Genoscope - CEA"/>
        </authorList>
    </citation>
    <scope>NUCLEOTIDE SEQUENCE [LARGE SCALE GENOMIC DNA]</scope>
    <source>
        <strain evidence="22 23">G6</strain>
    </source>
</reference>
<comment type="similarity">
    <text evidence="2 19">Belongs to the class-I pyridine nucleotide-disulfide oxidoreductase family.</text>
</comment>
<dbReference type="FunFam" id="3.30.390.30:FF:000001">
    <property type="entry name" value="Dihydrolipoyl dehydrogenase"/>
    <property type="match status" value="1"/>
</dbReference>
<feature type="binding site" evidence="17">
    <location>
        <position position="54"/>
    </location>
    <ligand>
        <name>FAD</name>
        <dbReference type="ChEBI" id="CHEBI:57692"/>
    </ligand>
</feature>
<evidence type="ECO:0000256" key="16">
    <source>
        <dbReference type="PIRSR" id="PIRSR000350-2"/>
    </source>
</evidence>
<dbReference type="EMBL" id="FO704551">
    <property type="protein sequence ID" value="CDG20359.1"/>
    <property type="molecule type" value="Genomic_DNA"/>
</dbReference>